<dbReference type="SUPFAM" id="SSF53927">
    <property type="entry name" value="Cytidine deaminase-like"/>
    <property type="match status" value="1"/>
</dbReference>
<accession>A0A3A6Q6I9</accession>
<dbReference type="GO" id="GO:0052717">
    <property type="term" value="F:tRNA-specific adenosine-34 deaminase activity"/>
    <property type="evidence" value="ECO:0007669"/>
    <property type="project" value="UniProtKB-EC"/>
</dbReference>
<evidence type="ECO:0000256" key="1">
    <source>
        <dbReference type="SAM" id="MobiDB-lite"/>
    </source>
</evidence>
<dbReference type="InterPro" id="IPR002125">
    <property type="entry name" value="CMP_dCMP_dom"/>
</dbReference>
<dbReference type="InterPro" id="IPR058535">
    <property type="entry name" value="MafB19-deam"/>
</dbReference>
<sequence>MSVIRVADPTDLDATTPGPPFADFDHESHLRRALTLAREAADRGDEPFGSVLVEADTLVAEARNAVVTENDVAEHPELTLARRAAAEFDEPTDLVLYTSTEPCPMCAGGLYHAGVRAVVYATSAERLGELRDADMVCPSPTVFERGSDPVVVAGPVLPDDGDAVHRECW</sequence>
<organism evidence="3 4">
    <name type="scientific">Halonotius pteroides</name>
    <dbReference type="NCBI Taxonomy" id="268735"/>
    <lineage>
        <taxon>Archaea</taxon>
        <taxon>Methanobacteriati</taxon>
        <taxon>Methanobacteriota</taxon>
        <taxon>Stenosarchaea group</taxon>
        <taxon>Halobacteria</taxon>
        <taxon>Halobacteriales</taxon>
        <taxon>Haloferacaceae</taxon>
        <taxon>Halonotius</taxon>
    </lineage>
</organism>
<feature type="domain" description="CMP/dCMP-type deaminase" evidence="2">
    <location>
        <begin position="24"/>
        <end position="134"/>
    </location>
</feature>
<dbReference type="GO" id="GO:0046872">
    <property type="term" value="F:metal ion binding"/>
    <property type="evidence" value="ECO:0007669"/>
    <property type="project" value="UniProtKB-KW"/>
</dbReference>
<dbReference type="PROSITE" id="PS51747">
    <property type="entry name" value="CYT_DCMP_DEAMINASES_2"/>
    <property type="match status" value="1"/>
</dbReference>
<reference evidence="3 4" key="1">
    <citation type="submission" date="2018-06" db="EMBL/GenBank/DDBJ databases">
        <title>Halonotius sp. F13-13 a new haloarchaeeon isolated from a solar saltern from Isla Cristina, Huelva, Spain.</title>
        <authorList>
            <person name="Duran-Viseras A."/>
            <person name="Sanchez-Porro C."/>
            <person name="Ventosa A."/>
        </authorList>
    </citation>
    <scope>NUCLEOTIDE SEQUENCE [LARGE SCALE GENOMIC DNA]</scope>
    <source>
        <strain evidence="3 4">CECT 7525</strain>
    </source>
</reference>
<dbReference type="Pfam" id="PF14437">
    <property type="entry name" value="MafB19-deam"/>
    <property type="match status" value="1"/>
</dbReference>
<keyword evidence="4" id="KW-1185">Reference proteome</keyword>
<dbReference type="PANTHER" id="PTHR11079">
    <property type="entry name" value="CYTOSINE DEAMINASE FAMILY MEMBER"/>
    <property type="match status" value="1"/>
</dbReference>
<evidence type="ECO:0000313" key="4">
    <source>
        <dbReference type="Proteomes" id="UP000281564"/>
    </source>
</evidence>
<feature type="region of interest" description="Disordered" evidence="1">
    <location>
        <begin position="1"/>
        <end position="25"/>
    </location>
</feature>
<protein>
    <submittedName>
        <fullName evidence="3">Nucleoside deaminase</fullName>
    </submittedName>
</protein>
<dbReference type="InterPro" id="IPR016193">
    <property type="entry name" value="Cytidine_deaminase-like"/>
</dbReference>
<dbReference type="RefSeq" id="WP_120084791.1">
    <property type="nucleotide sequence ID" value="NZ_QMDW01000011.1"/>
</dbReference>
<dbReference type="AlphaFoldDB" id="A0A3A6Q6I9"/>
<proteinExistence type="predicted"/>
<evidence type="ECO:0000313" key="3">
    <source>
        <dbReference type="EMBL" id="RJX49311.1"/>
    </source>
</evidence>
<dbReference type="CDD" id="cd01285">
    <property type="entry name" value="nucleoside_deaminase"/>
    <property type="match status" value="1"/>
</dbReference>
<name>A0A3A6Q6I9_9EURY</name>
<comment type="caution">
    <text evidence="3">The sequence shown here is derived from an EMBL/GenBank/DDBJ whole genome shotgun (WGS) entry which is preliminary data.</text>
</comment>
<dbReference type="EMBL" id="QMDW01000011">
    <property type="protein sequence ID" value="RJX49311.1"/>
    <property type="molecule type" value="Genomic_DNA"/>
</dbReference>
<gene>
    <name evidence="3" type="ORF">DP106_08915</name>
</gene>
<dbReference type="Gene3D" id="3.40.140.10">
    <property type="entry name" value="Cytidine Deaminase, domain 2"/>
    <property type="match status" value="1"/>
</dbReference>
<dbReference type="Proteomes" id="UP000281564">
    <property type="component" value="Unassembled WGS sequence"/>
</dbReference>
<dbReference type="PANTHER" id="PTHR11079:SF179">
    <property type="entry name" value="TRNA(ADENINE(34)) DEAMINASE, CHLOROPLASTIC"/>
    <property type="match status" value="1"/>
</dbReference>
<evidence type="ECO:0000259" key="2">
    <source>
        <dbReference type="PROSITE" id="PS51747"/>
    </source>
</evidence>
<dbReference type="GO" id="GO:0002100">
    <property type="term" value="P:tRNA wobble adenosine to inosine editing"/>
    <property type="evidence" value="ECO:0007669"/>
    <property type="project" value="InterPro"/>
</dbReference>
<dbReference type="OrthoDB" id="7284at2157"/>